<evidence type="ECO:0000313" key="2">
    <source>
        <dbReference type="EMBL" id="CAI9738860.1"/>
    </source>
</evidence>
<feature type="transmembrane region" description="Helical" evidence="1">
    <location>
        <begin position="43"/>
        <end position="61"/>
    </location>
</feature>
<proteinExistence type="predicted"/>
<evidence type="ECO:0000256" key="1">
    <source>
        <dbReference type="SAM" id="Phobius"/>
    </source>
</evidence>
<dbReference type="AlphaFoldDB" id="A0AA36FHF9"/>
<keyword evidence="1" id="KW-1133">Transmembrane helix</keyword>
<keyword evidence="3" id="KW-1185">Reference proteome</keyword>
<keyword evidence="1" id="KW-0812">Transmembrane</keyword>
<name>A0AA36FHF9_OCTVU</name>
<dbReference type="InterPro" id="IPR009125">
    <property type="entry name" value="ATPMK"/>
</dbReference>
<sequence>MGSFPIELTNCFKVTTMAGGFLSEAETGFTGMKYYFNSYTRRGRFNCVAAVYGTIVGAVLLKKMTKKKKPAEVKCD</sequence>
<dbReference type="Pfam" id="PF14960">
    <property type="entry name" value="ATP_synth_reg"/>
    <property type="match status" value="1"/>
</dbReference>
<reference evidence="2" key="1">
    <citation type="submission" date="2023-08" db="EMBL/GenBank/DDBJ databases">
        <authorList>
            <person name="Alioto T."/>
            <person name="Alioto T."/>
            <person name="Gomez Garrido J."/>
        </authorList>
    </citation>
    <scope>NUCLEOTIDE SEQUENCE</scope>
</reference>
<dbReference type="PRINTS" id="PR01821">
    <property type="entry name" value="DAPIT"/>
</dbReference>
<gene>
    <name evidence="2" type="ORF">OCTVUL_1B026917</name>
</gene>
<accession>A0AA36FHF9</accession>
<dbReference type="EMBL" id="OX597835">
    <property type="protein sequence ID" value="CAI9738860.1"/>
    <property type="molecule type" value="Genomic_DNA"/>
</dbReference>
<organism evidence="2 3">
    <name type="scientific">Octopus vulgaris</name>
    <name type="common">Common octopus</name>
    <dbReference type="NCBI Taxonomy" id="6645"/>
    <lineage>
        <taxon>Eukaryota</taxon>
        <taxon>Metazoa</taxon>
        <taxon>Spiralia</taxon>
        <taxon>Lophotrochozoa</taxon>
        <taxon>Mollusca</taxon>
        <taxon>Cephalopoda</taxon>
        <taxon>Coleoidea</taxon>
        <taxon>Octopodiformes</taxon>
        <taxon>Octopoda</taxon>
        <taxon>Incirrata</taxon>
        <taxon>Octopodidae</taxon>
        <taxon>Octopus</taxon>
    </lineage>
</organism>
<keyword evidence="1" id="KW-0472">Membrane</keyword>
<dbReference type="Proteomes" id="UP001162480">
    <property type="component" value="Chromosome 22"/>
</dbReference>
<evidence type="ECO:0000313" key="3">
    <source>
        <dbReference type="Proteomes" id="UP001162480"/>
    </source>
</evidence>
<protein>
    <submittedName>
        <fullName evidence="2">Uncharacterized protein</fullName>
    </submittedName>
</protein>